<dbReference type="PROSITE" id="PS50135">
    <property type="entry name" value="ZF_ZZ_2"/>
    <property type="match status" value="1"/>
</dbReference>
<evidence type="ECO:0000259" key="6">
    <source>
        <dbReference type="PROSITE" id="PS50135"/>
    </source>
</evidence>
<dbReference type="InterPro" id="IPR043145">
    <property type="entry name" value="Znf_ZZ_sf"/>
</dbReference>
<evidence type="ECO:0000313" key="7">
    <source>
        <dbReference type="EMBL" id="CEM18407.1"/>
    </source>
</evidence>
<dbReference type="InterPro" id="IPR000433">
    <property type="entry name" value="Znf_ZZ"/>
</dbReference>
<dbReference type="GO" id="GO:0070461">
    <property type="term" value="C:SAGA-type complex"/>
    <property type="evidence" value="ECO:0007669"/>
    <property type="project" value="TreeGrafter"/>
</dbReference>
<feature type="region of interest" description="Disordered" evidence="5">
    <location>
        <begin position="1"/>
        <end position="56"/>
    </location>
</feature>
<dbReference type="PANTHER" id="PTHR12374:SF20">
    <property type="entry name" value="TRANSCRIPTIONAL ADAPTER 2-ALPHA"/>
    <property type="match status" value="1"/>
</dbReference>
<dbReference type="CDD" id="cd02335">
    <property type="entry name" value="ZZ_ADA2"/>
    <property type="match status" value="1"/>
</dbReference>
<feature type="compositionally biased region" description="Polar residues" evidence="5">
    <location>
        <begin position="1"/>
        <end position="10"/>
    </location>
</feature>
<dbReference type="Pfam" id="PF25299">
    <property type="entry name" value="ZZ_ADA2"/>
    <property type="match status" value="1"/>
</dbReference>
<dbReference type="GO" id="GO:0008270">
    <property type="term" value="F:zinc ion binding"/>
    <property type="evidence" value="ECO:0007669"/>
    <property type="project" value="UniProtKB-KW"/>
</dbReference>
<feature type="compositionally biased region" description="Basic and acidic residues" evidence="5">
    <location>
        <begin position="16"/>
        <end position="45"/>
    </location>
</feature>
<keyword evidence="2 4" id="KW-0863">Zinc-finger</keyword>
<gene>
    <name evidence="7" type="ORF">Cvel_18768</name>
</gene>
<organism evidence="7">
    <name type="scientific">Chromera velia CCMP2878</name>
    <dbReference type="NCBI Taxonomy" id="1169474"/>
    <lineage>
        <taxon>Eukaryota</taxon>
        <taxon>Sar</taxon>
        <taxon>Alveolata</taxon>
        <taxon>Colpodellida</taxon>
        <taxon>Chromeraceae</taxon>
        <taxon>Chromera</taxon>
    </lineage>
</organism>
<dbReference type="GO" id="GO:0003713">
    <property type="term" value="F:transcription coactivator activity"/>
    <property type="evidence" value="ECO:0007669"/>
    <property type="project" value="TreeGrafter"/>
</dbReference>
<accession>A0A0G4FTX6</accession>
<name>A0A0G4FTX6_9ALVE</name>
<dbReference type="AlphaFoldDB" id="A0A0G4FTX6"/>
<keyword evidence="3" id="KW-0862">Zinc</keyword>
<protein>
    <recommendedName>
        <fullName evidence="6">ZZ-type domain-containing protein</fullName>
    </recommendedName>
</protein>
<dbReference type="Gene3D" id="3.30.60.90">
    <property type="match status" value="1"/>
</dbReference>
<dbReference type="InterPro" id="IPR041983">
    <property type="entry name" value="ADA2-like_ZZ"/>
</dbReference>
<keyword evidence="1" id="KW-0479">Metal-binding</keyword>
<evidence type="ECO:0000256" key="5">
    <source>
        <dbReference type="SAM" id="MobiDB-lite"/>
    </source>
</evidence>
<dbReference type="VEuPathDB" id="CryptoDB:Cvel_18768"/>
<feature type="domain" description="ZZ-type" evidence="6">
    <location>
        <begin position="68"/>
        <end position="124"/>
    </location>
</feature>
<dbReference type="PhylomeDB" id="A0A0G4FTX6"/>
<dbReference type="PANTHER" id="PTHR12374">
    <property type="entry name" value="TRANSCRIPTIONAL ADAPTOR 2 ADA2 -RELATED"/>
    <property type="match status" value="1"/>
</dbReference>
<dbReference type="GO" id="GO:0003682">
    <property type="term" value="F:chromatin binding"/>
    <property type="evidence" value="ECO:0007669"/>
    <property type="project" value="TreeGrafter"/>
</dbReference>
<evidence type="ECO:0000256" key="2">
    <source>
        <dbReference type="ARBA" id="ARBA00022771"/>
    </source>
</evidence>
<dbReference type="EMBL" id="CDMZ01000634">
    <property type="protein sequence ID" value="CEM18407.1"/>
    <property type="molecule type" value="Genomic_DNA"/>
</dbReference>
<sequence length="130" mass="14057">MSGFSLSQAIGQGPLTEEKEAAPSGVEKEKDSEKDATAAGGKEEETGAGSVQPTLGEMTDVDRFARLLSKLHCDRCQKDVSSAVRICCVESSDVDLCVDCFSKGAEKGDHKPWHKYVPLVIFSVYKTCMH</sequence>
<dbReference type="SMART" id="SM00291">
    <property type="entry name" value="ZnF_ZZ"/>
    <property type="match status" value="1"/>
</dbReference>
<dbReference type="GO" id="GO:0006357">
    <property type="term" value="P:regulation of transcription by RNA polymerase II"/>
    <property type="evidence" value="ECO:0007669"/>
    <property type="project" value="TreeGrafter"/>
</dbReference>
<dbReference type="SUPFAM" id="SSF57850">
    <property type="entry name" value="RING/U-box"/>
    <property type="match status" value="1"/>
</dbReference>
<reference evidence="7" key="1">
    <citation type="submission" date="2014-11" db="EMBL/GenBank/DDBJ databases">
        <authorList>
            <person name="Otto D Thomas"/>
            <person name="Naeem Raeece"/>
        </authorList>
    </citation>
    <scope>NUCLEOTIDE SEQUENCE</scope>
</reference>
<evidence type="ECO:0000256" key="1">
    <source>
        <dbReference type="ARBA" id="ARBA00022723"/>
    </source>
</evidence>
<dbReference type="GO" id="GO:0006338">
    <property type="term" value="P:chromatin remodeling"/>
    <property type="evidence" value="ECO:0007669"/>
    <property type="project" value="TreeGrafter"/>
</dbReference>
<evidence type="ECO:0000256" key="3">
    <source>
        <dbReference type="ARBA" id="ARBA00022833"/>
    </source>
</evidence>
<proteinExistence type="predicted"/>
<evidence type="ECO:0000256" key="4">
    <source>
        <dbReference type="PROSITE-ProRule" id="PRU00228"/>
    </source>
</evidence>
<dbReference type="GO" id="GO:0005634">
    <property type="term" value="C:nucleus"/>
    <property type="evidence" value="ECO:0007669"/>
    <property type="project" value="TreeGrafter"/>
</dbReference>